<name>A0A1M7KJ44_9HYPH</name>
<proteinExistence type="predicted"/>
<evidence type="ECO:0000313" key="1">
    <source>
        <dbReference type="EMBL" id="SHM65357.1"/>
    </source>
</evidence>
<dbReference type="AlphaFoldDB" id="A0A1M7KJ44"/>
<dbReference type="EMBL" id="FRBW01000003">
    <property type="protein sequence ID" value="SHM65357.1"/>
    <property type="molecule type" value="Genomic_DNA"/>
</dbReference>
<reference evidence="1 2" key="1">
    <citation type="submission" date="2016-11" db="EMBL/GenBank/DDBJ databases">
        <authorList>
            <person name="Jaros S."/>
            <person name="Januszkiewicz K."/>
            <person name="Wedrychowicz H."/>
        </authorList>
    </citation>
    <scope>NUCLEOTIDE SEQUENCE [LARGE SCALE GENOMIC DNA]</scope>
    <source>
        <strain evidence="1 2">DSM 22153</strain>
    </source>
</reference>
<accession>A0A1M7KJ44</accession>
<dbReference type="Proteomes" id="UP000186002">
    <property type="component" value="Unassembled WGS sequence"/>
</dbReference>
<protein>
    <submittedName>
        <fullName evidence="1">Uncharacterized protein</fullName>
    </submittedName>
</protein>
<sequence length="200" mass="21528">MDFFILGMAANLNVCHGFLIKIMRSPVRIHSILGLAVLVSALVGCAPQTPYDRYKAGQPIQNFPYKAGTTPAETQRSVTDCQIEAAQRVPQQMVIQTTPSYTTPVQTQCNQIGTQTFCNSTGGDAYGGQTYTSDANAGLRVQAFAQCMGDKGYRFMNVPACPMGTTAADLDKSPVLRSFSRNTCYFLTESGQSAVGNLGE</sequence>
<organism evidence="1 2">
    <name type="scientific">Roseibium suaedae</name>
    <dbReference type="NCBI Taxonomy" id="735517"/>
    <lineage>
        <taxon>Bacteria</taxon>
        <taxon>Pseudomonadati</taxon>
        <taxon>Pseudomonadota</taxon>
        <taxon>Alphaproteobacteria</taxon>
        <taxon>Hyphomicrobiales</taxon>
        <taxon>Stappiaceae</taxon>
        <taxon>Roseibium</taxon>
    </lineage>
</organism>
<evidence type="ECO:0000313" key="2">
    <source>
        <dbReference type="Proteomes" id="UP000186002"/>
    </source>
</evidence>
<gene>
    <name evidence="1" type="ORF">SAMN05444272_2869</name>
</gene>
<keyword evidence="2" id="KW-1185">Reference proteome</keyword>